<dbReference type="Pfam" id="PF00656">
    <property type="entry name" value="Peptidase_C14"/>
    <property type="match status" value="1"/>
</dbReference>
<reference evidence="11 12" key="1">
    <citation type="submission" date="2024-05" db="EMBL/GenBank/DDBJ databases">
        <title>Culex pipiens pipiens assembly and annotation.</title>
        <authorList>
            <person name="Alout H."/>
            <person name="Durand T."/>
        </authorList>
    </citation>
    <scope>NUCLEOTIDE SEQUENCE [LARGE SCALE GENOMIC DNA]</scope>
    <source>
        <strain evidence="11">HA-2024</strain>
        <tissue evidence="11">Whole body</tissue>
    </source>
</reference>
<evidence type="ECO:0000259" key="9">
    <source>
        <dbReference type="PROSITE" id="PS50207"/>
    </source>
</evidence>
<dbReference type="InterPro" id="IPR002138">
    <property type="entry name" value="Pept_C14_p10"/>
</dbReference>
<evidence type="ECO:0000256" key="3">
    <source>
        <dbReference type="ARBA" id="ARBA00022703"/>
    </source>
</evidence>
<evidence type="ECO:0000256" key="1">
    <source>
        <dbReference type="ARBA" id="ARBA00010134"/>
    </source>
</evidence>
<dbReference type="GO" id="GO:1990525">
    <property type="term" value="F:BIR domain binding"/>
    <property type="evidence" value="ECO:0007669"/>
    <property type="project" value="UniProtKB-ARBA"/>
</dbReference>
<dbReference type="PANTHER" id="PTHR10454">
    <property type="entry name" value="CASPASE"/>
    <property type="match status" value="1"/>
</dbReference>
<comment type="caution">
    <text evidence="11">The sequence shown here is derived from an EMBL/GenBank/DDBJ whole genome shotgun (WGS) entry which is preliminary data.</text>
</comment>
<dbReference type="InterPro" id="IPR002398">
    <property type="entry name" value="Pept_C14"/>
</dbReference>
<dbReference type="PROSITE" id="PS50208">
    <property type="entry name" value="CASPASE_P20"/>
    <property type="match status" value="1"/>
</dbReference>
<dbReference type="PROSITE" id="PS01122">
    <property type="entry name" value="CASPASE_CYS"/>
    <property type="match status" value="1"/>
</dbReference>
<comment type="similarity">
    <text evidence="1 7">Belongs to the peptidase C14A family.</text>
</comment>
<dbReference type="InterPro" id="IPR001309">
    <property type="entry name" value="Pept_C14_p20"/>
</dbReference>
<keyword evidence="6" id="KW-0865">Zymogen</keyword>
<dbReference type="Gene3D" id="3.40.50.1460">
    <property type="match status" value="1"/>
</dbReference>
<dbReference type="GO" id="GO:0045476">
    <property type="term" value="P:nurse cell apoptotic process"/>
    <property type="evidence" value="ECO:0007669"/>
    <property type="project" value="UniProtKB-ARBA"/>
</dbReference>
<evidence type="ECO:0000256" key="6">
    <source>
        <dbReference type="ARBA" id="ARBA00023145"/>
    </source>
</evidence>
<dbReference type="AlphaFoldDB" id="A0ABD1D048"/>
<dbReference type="InterPro" id="IPR033139">
    <property type="entry name" value="Caspase_cys_AS"/>
</dbReference>
<dbReference type="GO" id="GO:0006508">
    <property type="term" value="P:proteolysis"/>
    <property type="evidence" value="ECO:0007669"/>
    <property type="project" value="UniProtKB-KW"/>
</dbReference>
<dbReference type="PROSITE" id="PS01121">
    <property type="entry name" value="CASPASE_HIS"/>
    <property type="match status" value="1"/>
</dbReference>
<dbReference type="SMART" id="SM00115">
    <property type="entry name" value="CASc"/>
    <property type="match status" value="1"/>
</dbReference>
<feature type="compositionally biased region" description="Basic and acidic residues" evidence="8">
    <location>
        <begin position="1"/>
        <end position="10"/>
    </location>
</feature>
<dbReference type="GO" id="GO:0008234">
    <property type="term" value="F:cysteine-type peptidase activity"/>
    <property type="evidence" value="ECO:0007669"/>
    <property type="project" value="UniProtKB-KW"/>
</dbReference>
<dbReference type="InterPro" id="IPR011600">
    <property type="entry name" value="Pept_C14_caspase"/>
</dbReference>
<dbReference type="InterPro" id="IPR016129">
    <property type="entry name" value="Caspase_his_AS"/>
</dbReference>
<evidence type="ECO:0000313" key="12">
    <source>
        <dbReference type="Proteomes" id="UP001562425"/>
    </source>
</evidence>
<dbReference type="FunFam" id="3.40.50.1460:FF:000001">
    <property type="entry name" value="Caspase-3 preproprotein"/>
    <property type="match status" value="1"/>
</dbReference>
<dbReference type="SUPFAM" id="SSF52129">
    <property type="entry name" value="Caspase-like"/>
    <property type="match status" value="1"/>
</dbReference>
<organism evidence="11 12">
    <name type="scientific">Culex pipiens pipiens</name>
    <name type="common">Northern house mosquito</name>
    <dbReference type="NCBI Taxonomy" id="38569"/>
    <lineage>
        <taxon>Eukaryota</taxon>
        <taxon>Metazoa</taxon>
        <taxon>Ecdysozoa</taxon>
        <taxon>Arthropoda</taxon>
        <taxon>Hexapoda</taxon>
        <taxon>Insecta</taxon>
        <taxon>Pterygota</taxon>
        <taxon>Neoptera</taxon>
        <taxon>Endopterygota</taxon>
        <taxon>Diptera</taxon>
        <taxon>Nematocera</taxon>
        <taxon>Culicoidea</taxon>
        <taxon>Culicidae</taxon>
        <taxon>Culicinae</taxon>
        <taxon>Culicini</taxon>
        <taxon>Culex</taxon>
        <taxon>Culex</taxon>
    </lineage>
</organism>
<evidence type="ECO:0000313" key="11">
    <source>
        <dbReference type="EMBL" id="KAL1384650.1"/>
    </source>
</evidence>
<feature type="domain" description="Caspase family p20" evidence="10">
    <location>
        <begin position="48"/>
        <end position="169"/>
    </location>
</feature>
<dbReference type="PANTHER" id="PTHR10454:SF232">
    <property type="entry name" value="AT03047P-RELATED"/>
    <property type="match status" value="1"/>
</dbReference>
<feature type="region of interest" description="Disordered" evidence="8">
    <location>
        <begin position="1"/>
        <end position="37"/>
    </location>
</feature>
<name>A0ABD1D048_CULPP</name>
<feature type="domain" description="Caspase family p10" evidence="9">
    <location>
        <begin position="192"/>
        <end position="277"/>
    </location>
</feature>
<accession>A0ABD1D048</accession>
<evidence type="ECO:0000256" key="8">
    <source>
        <dbReference type="SAM" id="MobiDB-lite"/>
    </source>
</evidence>
<sequence length="525" mass="60540">MDTDGSKSADELDVLGFGNKSNSSRPAAKEKPVSRPTLEEYYDTTNGRRGQALVFSHMNFTAMAKRNGTDKDRDDICTALYELDFNVHVYEDLSRKEVLETLKKWSLEDHSDSDCLVVVVMSHGEEGVLYARDSKYNVDALWKNFVGNACPSLIGKPKMFFIQACRGEEFDEGVTLKTDGPKDMVDSKKEQVAYSIPAMADLLVMYSTYDGHYSWRNPKQGSWFIQSMCREFKENGRVRDLLTLLTGVARRTAYEYQSFVPNNEKMDAMKQMPCLVSIEDPLIRKRFSDNILDILRPLSESEMPKLGCGGTQDEHGSEYSALSEPFSDLDESYILLDQRTKKPGDDEGDEILLNQFTPEFRKVYDEMMAERRDGLEEEEPPFIVDEGERDSTEDELMLLHDPGQFSPKFREFIDDLLKQCDLTYHVEEKKRKEAQKKKERRPRRAASEESFAGPDNDSLSGVWRMLDAVSVENGFPMSNNYYNLYDDRRFDWLTRDEVPWNQIEESKNKCENWLKSAHARKQSKP</sequence>
<dbReference type="Proteomes" id="UP001562425">
    <property type="component" value="Unassembled WGS sequence"/>
</dbReference>
<dbReference type="InterPro" id="IPR029030">
    <property type="entry name" value="Caspase-like_dom_sf"/>
</dbReference>
<proteinExistence type="inferred from homology"/>
<dbReference type="PROSITE" id="PS50207">
    <property type="entry name" value="CASPASE_P10"/>
    <property type="match status" value="1"/>
</dbReference>
<dbReference type="InterPro" id="IPR015917">
    <property type="entry name" value="Pept_C14A"/>
</dbReference>
<dbReference type="GO" id="GO:0045751">
    <property type="term" value="P:negative regulation of Toll signaling pathway"/>
    <property type="evidence" value="ECO:0007669"/>
    <property type="project" value="UniProtKB-ARBA"/>
</dbReference>
<keyword evidence="3" id="KW-0053">Apoptosis</keyword>
<dbReference type="CDD" id="cd00032">
    <property type="entry name" value="CASc"/>
    <property type="match status" value="1"/>
</dbReference>
<protein>
    <submittedName>
        <fullName evidence="11">Uncharacterized protein</fullName>
    </submittedName>
</protein>
<evidence type="ECO:0000259" key="10">
    <source>
        <dbReference type="PROSITE" id="PS50208"/>
    </source>
</evidence>
<dbReference type="EMBL" id="JBEHCU010008330">
    <property type="protein sequence ID" value="KAL1384650.1"/>
    <property type="molecule type" value="Genomic_DNA"/>
</dbReference>
<keyword evidence="4" id="KW-0378">Hydrolase</keyword>
<evidence type="ECO:0000256" key="5">
    <source>
        <dbReference type="ARBA" id="ARBA00022807"/>
    </source>
</evidence>
<evidence type="ECO:0000256" key="2">
    <source>
        <dbReference type="ARBA" id="ARBA00022670"/>
    </source>
</evidence>
<evidence type="ECO:0000256" key="4">
    <source>
        <dbReference type="ARBA" id="ARBA00022801"/>
    </source>
</evidence>
<dbReference type="GO" id="GO:0016322">
    <property type="term" value="P:neuron remodeling"/>
    <property type="evidence" value="ECO:0007669"/>
    <property type="project" value="UniProtKB-ARBA"/>
</dbReference>
<keyword evidence="12" id="KW-1185">Reference proteome</keyword>
<keyword evidence="5" id="KW-0788">Thiol protease</keyword>
<evidence type="ECO:0000256" key="7">
    <source>
        <dbReference type="RuleBase" id="RU003971"/>
    </source>
</evidence>
<dbReference type="PRINTS" id="PR00376">
    <property type="entry name" value="IL1BCENZYME"/>
</dbReference>
<feature type="compositionally biased region" description="Basic residues" evidence="8">
    <location>
        <begin position="432"/>
        <end position="444"/>
    </location>
</feature>
<feature type="region of interest" description="Disordered" evidence="8">
    <location>
        <begin position="430"/>
        <end position="454"/>
    </location>
</feature>
<keyword evidence="2" id="KW-0645">Protease</keyword>
<gene>
    <name evidence="11" type="ORF">pipiens_012990</name>
</gene>